<dbReference type="Proteomes" id="UP000305064">
    <property type="component" value="Unassembled WGS sequence"/>
</dbReference>
<reference evidence="2 3" key="1">
    <citation type="submission" date="2018-10" db="EMBL/GenBank/DDBJ databases">
        <title>Fifty Aureobasidium pullulans genomes reveal a recombining polyextremotolerant generalist.</title>
        <authorList>
            <person name="Gostincar C."/>
            <person name="Turk M."/>
            <person name="Zajc J."/>
            <person name="Gunde-Cimerman N."/>
        </authorList>
    </citation>
    <scope>NUCLEOTIDE SEQUENCE [LARGE SCALE GENOMIC DNA]</scope>
    <source>
        <strain evidence="2 3">EXF-4256</strain>
    </source>
</reference>
<sequence length="383" mass="43416">MPPPDAEFPVEEDCADLASIGTLIETNITEIAYIKARCSITDSTQSEQREFVQRVHKEQNEFAKRLEELHESQQDLLKKLNIIKSENQVQEINSLKAERQLFRSSNPDPFDRDDDDAEQDDTPTSSSKFLARRSSTNNKRKANAIEGEYSPSTSKSEDIKPRSGKLMRVSSSDAVIAITPGLSKRNASSITVDLSARAREVTTGPSKKESISPRGDTSIRLRDPAPRPGAQVPEDVIVYLDSVQHVLELSGEEDDETIRAWNRDGDKLREEWRKQLKDFDKKNPDWPNKARTAGCVRSTIFNGGKCYLTIEDEGVYACKTCWNTDHFCVGWDEEDKHFWIRPQLPATRFKKNVGPFDLERFRSMKAATTRVGLPAYWQSTATQ</sequence>
<feature type="region of interest" description="Disordered" evidence="1">
    <location>
        <begin position="198"/>
        <end position="228"/>
    </location>
</feature>
<proteinExistence type="predicted"/>
<name>A0AB38LJY5_AURPU</name>
<dbReference type="AlphaFoldDB" id="A0AB38LJY5"/>
<feature type="compositionally biased region" description="Polar residues" evidence="1">
    <location>
        <begin position="122"/>
        <end position="137"/>
    </location>
</feature>
<evidence type="ECO:0008006" key="4">
    <source>
        <dbReference type="Google" id="ProtNLM"/>
    </source>
</evidence>
<feature type="compositionally biased region" description="Basic and acidic residues" evidence="1">
    <location>
        <begin position="198"/>
        <end position="225"/>
    </location>
</feature>
<feature type="compositionally biased region" description="Acidic residues" evidence="1">
    <location>
        <begin position="111"/>
        <end position="121"/>
    </location>
</feature>
<evidence type="ECO:0000256" key="1">
    <source>
        <dbReference type="SAM" id="MobiDB-lite"/>
    </source>
</evidence>
<dbReference type="EMBL" id="QZBJ01000105">
    <property type="protein sequence ID" value="THY69266.1"/>
    <property type="molecule type" value="Genomic_DNA"/>
</dbReference>
<feature type="region of interest" description="Disordered" evidence="1">
    <location>
        <begin position="98"/>
        <end position="166"/>
    </location>
</feature>
<gene>
    <name evidence="2" type="ORF">D6C94_09701</name>
</gene>
<accession>A0AB38LJY5</accession>
<evidence type="ECO:0000313" key="3">
    <source>
        <dbReference type="Proteomes" id="UP000305064"/>
    </source>
</evidence>
<comment type="caution">
    <text evidence="2">The sequence shown here is derived from an EMBL/GenBank/DDBJ whole genome shotgun (WGS) entry which is preliminary data.</text>
</comment>
<evidence type="ECO:0000313" key="2">
    <source>
        <dbReference type="EMBL" id="THY69266.1"/>
    </source>
</evidence>
<protein>
    <recommendedName>
        <fullName evidence="4">Inhibitor of growth protein N-terminal histone-binding domain-containing protein</fullName>
    </recommendedName>
</protein>
<organism evidence="2 3">
    <name type="scientific">Aureobasidium pullulans</name>
    <name type="common">Black yeast</name>
    <name type="synonym">Pullularia pullulans</name>
    <dbReference type="NCBI Taxonomy" id="5580"/>
    <lineage>
        <taxon>Eukaryota</taxon>
        <taxon>Fungi</taxon>
        <taxon>Dikarya</taxon>
        <taxon>Ascomycota</taxon>
        <taxon>Pezizomycotina</taxon>
        <taxon>Dothideomycetes</taxon>
        <taxon>Dothideomycetidae</taxon>
        <taxon>Dothideales</taxon>
        <taxon>Saccotheciaceae</taxon>
        <taxon>Aureobasidium</taxon>
    </lineage>
</organism>